<dbReference type="EMBL" id="JAQQPM010000004">
    <property type="protein sequence ID" value="KAK2071142.1"/>
    <property type="molecule type" value="Genomic_DNA"/>
</dbReference>
<gene>
    <name evidence="1" type="ORF">P8C59_005590</name>
</gene>
<dbReference type="AlphaFoldDB" id="A0AAD9I6A7"/>
<sequence>MPFNSKGLIVRIYILLKQATTLRRKEKAEEEAVYKAEIAIYKARISKPAKHSLSILPAIKKAVGDTSSSDCKFVV</sequence>
<comment type="caution">
    <text evidence="1">The sequence shown here is derived from an EMBL/GenBank/DDBJ whole genome shotgun (WGS) entry which is preliminary data.</text>
</comment>
<evidence type="ECO:0000313" key="1">
    <source>
        <dbReference type="EMBL" id="KAK2071142.1"/>
    </source>
</evidence>
<proteinExistence type="predicted"/>
<evidence type="ECO:0000313" key="2">
    <source>
        <dbReference type="Proteomes" id="UP001217918"/>
    </source>
</evidence>
<protein>
    <submittedName>
        <fullName evidence="1">Uncharacterized protein</fullName>
    </submittedName>
</protein>
<reference evidence="1" key="1">
    <citation type="journal article" date="2023" name="Mol. Plant Microbe Interact.">
        <title>Elucidating the Obligate Nature and Biological Capacity of an Invasive Fungal Corn Pathogen.</title>
        <authorList>
            <person name="MacCready J.S."/>
            <person name="Roggenkamp E.M."/>
            <person name="Gdanetz K."/>
            <person name="Chilvers M.I."/>
        </authorList>
    </citation>
    <scope>NUCLEOTIDE SEQUENCE</scope>
    <source>
        <strain evidence="1">PM02</strain>
    </source>
</reference>
<keyword evidence="2" id="KW-1185">Reference proteome</keyword>
<accession>A0AAD9I6A7</accession>
<dbReference type="Proteomes" id="UP001217918">
    <property type="component" value="Unassembled WGS sequence"/>
</dbReference>
<name>A0AAD9I6A7_9PEZI</name>
<organism evidence="1 2">
    <name type="scientific">Phyllachora maydis</name>
    <dbReference type="NCBI Taxonomy" id="1825666"/>
    <lineage>
        <taxon>Eukaryota</taxon>
        <taxon>Fungi</taxon>
        <taxon>Dikarya</taxon>
        <taxon>Ascomycota</taxon>
        <taxon>Pezizomycotina</taxon>
        <taxon>Sordariomycetes</taxon>
        <taxon>Sordariomycetidae</taxon>
        <taxon>Phyllachorales</taxon>
        <taxon>Phyllachoraceae</taxon>
        <taxon>Phyllachora</taxon>
    </lineage>
</organism>